<evidence type="ECO:0000313" key="2">
    <source>
        <dbReference type="Proteomes" id="UP001057402"/>
    </source>
</evidence>
<comment type="caution">
    <text evidence="1">The sequence shown here is derived from an EMBL/GenBank/DDBJ whole genome shotgun (WGS) entry which is preliminary data.</text>
</comment>
<name>A0ACB9QPS0_9MYRT</name>
<dbReference type="Proteomes" id="UP001057402">
    <property type="component" value="Chromosome 5"/>
</dbReference>
<sequence>MVNRRAIGKFELSLNDPKKTEHLRSLEGAGERLQLFKANLLEEGSFDGIVEGCEGVFHTASPFYHDVKDPQDYMQDPSLHFRLSCWILP</sequence>
<proteinExistence type="predicted"/>
<organism evidence="1 2">
    <name type="scientific">Melastoma candidum</name>
    <dbReference type="NCBI Taxonomy" id="119954"/>
    <lineage>
        <taxon>Eukaryota</taxon>
        <taxon>Viridiplantae</taxon>
        <taxon>Streptophyta</taxon>
        <taxon>Embryophyta</taxon>
        <taxon>Tracheophyta</taxon>
        <taxon>Spermatophyta</taxon>
        <taxon>Magnoliopsida</taxon>
        <taxon>eudicotyledons</taxon>
        <taxon>Gunneridae</taxon>
        <taxon>Pentapetalae</taxon>
        <taxon>rosids</taxon>
        <taxon>malvids</taxon>
        <taxon>Myrtales</taxon>
        <taxon>Melastomataceae</taxon>
        <taxon>Melastomatoideae</taxon>
        <taxon>Melastomateae</taxon>
        <taxon>Melastoma</taxon>
    </lineage>
</organism>
<gene>
    <name evidence="1" type="ORF">MLD38_017164</name>
</gene>
<evidence type="ECO:0000313" key="1">
    <source>
        <dbReference type="EMBL" id="KAI4368625.1"/>
    </source>
</evidence>
<reference evidence="2" key="1">
    <citation type="journal article" date="2023" name="Front. Plant Sci.">
        <title>Chromosomal-level genome assembly of Melastoma candidum provides insights into trichome evolution.</title>
        <authorList>
            <person name="Zhong Y."/>
            <person name="Wu W."/>
            <person name="Sun C."/>
            <person name="Zou P."/>
            <person name="Liu Y."/>
            <person name="Dai S."/>
            <person name="Zhou R."/>
        </authorList>
    </citation>
    <scope>NUCLEOTIDE SEQUENCE [LARGE SCALE GENOMIC DNA]</scope>
</reference>
<keyword evidence="2" id="KW-1185">Reference proteome</keyword>
<dbReference type="EMBL" id="CM042884">
    <property type="protein sequence ID" value="KAI4368625.1"/>
    <property type="molecule type" value="Genomic_DNA"/>
</dbReference>
<protein>
    <submittedName>
        <fullName evidence="1">Uncharacterized protein</fullName>
    </submittedName>
</protein>
<accession>A0ACB9QPS0</accession>